<feature type="transmembrane region" description="Helical" evidence="1">
    <location>
        <begin position="74"/>
        <end position="93"/>
    </location>
</feature>
<dbReference type="RefSeq" id="WP_064438783.1">
    <property type="nucleotide sequence ID" value="NZ_BDDI01000002.1"/>
</dbReference>
<evidence type="ECO:0008006" key="4">
    <source>
        <dbReference type="Google" id="ProtNLM"/>
    </source>
</evidence>
<evidence type="ECO:0000313" key="3">
    <source>
        <dbReference type="Proteomes" id="UP000567922"/>
    </source>
</evidence>
<comment type="caution">
    <text evidence="2">The sequence shown here is derived from an EMBL/GenBank/DDBJ whole genome shotgun (WGS) entry which is preliminary data.</text>
</comment>
<dbReference type="AlphaFoldDB" id="A0A839RVL6"/>
<protein>
    <recommendedName>
        <fullName evidence="4">Integral membrane protein</fullName>
    </recommendedName>
</protein>
<evidence type="ECO:0000256" key="1">
    <source>
        <dbReference type="SAM" id="Phobius"/>
    </source>
</evidence>
<feature type="transmembrane region" description="Helical" evidence="1">
    <location>
        <begin position="99"/>
        <end position="116"/>
    </location>
</feature>
<sequence length="126" mass="13436">MITALSIAITVLALAAALWALIKLIADRPVDLRRVSDKALFGVLALTEALTIVQAFAGFMLLLTSDREVSALTLVLYLIGVPFIIPIATWWALGDRSRAGAGVLTVGLVAVPVMVLRMHELWSAGV</sequence>
<proteinExistence type="predicted"/>
<feature type="transmembrane region" description="Helical" evidence="1">
    <location>
        <begin position="39"/>
        <end position="62"/>
    </location>
</feature>
<dbReference type="EMBL" id="JACHWS010000005">
    <property type="protein sequence ID" value="MBB3039903.1"/>
    <property type="molecule type" value="Genomic_DNA"/>
</dbReference>
<keyword evidence="1" id="KW-1133">Transmembrane helix</keyword>
<name>A0A839RVL6_9ACTN</name>
<dbReference type="Proteomes" id="UP000567922">
    <property type="component" value="Unassembled WGS sequence"/>
</dbReference>
<keyword evidence="1" id="KW-0812">Transmembrane</keyword>
<dbReference type="OrthoDB" id="3828660at2"/>
<organism evidence="2 3">
    <name type="scientific">Hoyosella altamirensis</name>
    <dbReference type="NCBI Taxonomy" id="616997"/>
    <lineage>
        <taxon>Bacteria</taxon>
        <taxon>Bacillati</taxon>
        <taxon>Actinomycetota</taxon>
        <taxon>Actinomycetes</taxon>
        <taxon>Mycobacteriales</taxon>
        <taxon>Hoyosellaceae</taxon>
        <taxon>Hoyosella</taxon>
    </lineage>
</organism>
<gene>
    <name evidence="2" type="ORF">FHU29_004393</name>
</gene>
<reference evidence="2 3" key="1">
    <citation type="submission" date="2020-08" db="EMBL/GenBank/DDBJ databases">
        <title>Sequencing the genomes of 1000 actinobacteria strains.</title>
        <authorList>
            <person name="Klenk H.-P."/>
        </authorList>
    </citation>
    <scope>NUCLEOTIDE SEQUENCE [LARGE SCALE GENOMIC DNA]</scope>
    <source>
        <strain evidence="2 3">DSM 45258</strain>
    </source>
</reference>
<keyword evidence="3" id="KW-1185">Reference proteome</keyword>
<accession>A0A839RVL6</accession>
<evidence type="ECO:0000313" key="2">
    <source>
        <dbReference type="EMBL" id="MBB3039903.1"/>
    </source>
</evidence>
<keyword evidence="1" id="KW-0472">Membrane</keyword>